<dbReference type="SUPFAM" id="SSF51215">
    <property type="entry name" value="Regulatory protein AraC"/>
    <property type="match status" value="1"/>
</dbReference>
<dbReference type="GO" id="GO:0043565">
    <property type="term" value="F:sequence-specific DNA binding"/>
    <property type="evidence" value="ECO:0007669"/>
    <property type="project" value="InterPro"/>
</dbReference>
<dbReference type="InterPro" id="IPR003313">
    <property type="entry name" value="AraC-bd"/>
</dbReference>
<evidence type="ECO:0000313" key="5">
    <source>
        <dbReference type="EMBL" id="QEE28249.1"/>
    </source>
</evidence>
<organism evidence="5 6">
    <name type="scientific">Terriglobus albidus</name>
    <dbReference type="NCBI Taxonomy" id="1592106"/>
    <lineage>
        <taxon>Bacteria</taxon>
        <taxon>Pseudomonadati</taxon>
        <taxon>Acidobacteriota</taxon>
        <taxon>Terriglobia</taxon>
        <taxon>Terriglobales</taxon>
        <taxon>Acidobacteriaceae</taxon>
        <taxon>Terriglobus</taxon>
    </lineage>
</organism>
<dbReference type="SUPFAM" id="SSF46689">
    <property type="entry name" value="Homeodomain-like"/>
    <property type="match status" value="2"/>
</dbReference>
<reference evidence="5 6" key="1">
    <citation type="submission" date="2019-08" db="EMBL/GenBank/DDBJ databases">
        <title>Complete genome sequence of Terriglobus albidus strain ORNL.</title>
        <authorList>
            <person name="Podar M."/>
        </authorList>
    </citation>
    <scope>NUCLEOTIDE SEQUENCE [LARGE SCALE GENOMIC DNA]</scope>
    <source>
        <strain evidence="5 6">ORNL</strain>
    </source>
</reference>
<proteinExistence type="predicted"/>
<evidence type="ECO:0000259" key="4">
    <source>
        <dbReference type="PROSITE" id="PS01124"/>
    </source>
</evidence>
<dbReference type="InterPro" id="IPR018060">
    <property type="entry name" value="HTH_AraC"/>
</dbReference>
<dbReference type="PROSITE" id="PS01124">
    <property type="entry name" value="HTH_ARAC_FAMILY_2"/>
    <property type="match status" value="1"/>
</dbReference>
<dbReference type="InterPro" id="IPR037923">
    <property type="entry name" value="HTH-like"/>
</dbReference>
<dbReference type="GO" id="GO:0003700">
    <property type="term" value="F:DNA-binding transcription factor activity"/>
    <property type="evidence" value="ECO:0007669"/>
    <property type="project" value="InterPro"/>
</dbReference>
<feature type="domain" description="HTH araC/xylS-type" evidence="4">
    <location>
        <begin position="170"/>
        <end position="268"/>
    </location>
</feature>
<dbReference type="EMBL" id="CP042806">
    <property type="protein sequence ID" value="QEE28249.1"/>
    <property type="molecule type" value="Genomic_DNA"/>
</dbReference>
<protein>
    <submittedName>
        <fullName evidence="5">Helix-turn-helix domain-containing protein</fullName>
    </submittedName>
</protein>
<keyword evidence="6" id="KW-1185">Reference proteome</keyword>
<name>A0A5B9E916_9BACT</name>
<dbReference type="Gene3D" id="2.60.120.10">
    <property type="entry name" value="Jelly Rolls"/>
    <property type="match status" value="1"/>
</dbReference>
<dbReference type="RefSeq" id="WP_147647439.1">
    <property type="nucleotide sequence ID" value="NZ_CP042806.1"/>
</dbReference>
<dbReference type="Pfam" id="PF02311">
    <property type="entry name" value="AraC_binding"/>
    <property type="match status" value="1"/>
</dbReference>
<evidence type="ECO:0000256" key="1">
    <source>
        <dbReference type="ARBA" id="ARBA00023015"/>
    </source>
</evidence>
<dbReference type="Gene3D" id="1.10.10.60">
    <property type="entry name" value="Homeodomain-like"/>
    <property type="match status" value="2"/>
</dbReference>
<dbReference type="Pfam" id="PF12833">
    <property type="entry name" value="HTH_18"/>
    <property type="match status" value="1"/>
</dbReference>
<accession>A0A5B9E916</accession>
<dbReference type="OrthoDB" id="182534at2"/>
<keyword evidence="3" id="KW-0804">Transcription</keyword>
<sequence length="271" mass="31378">MRERLQIRPEFDGNVWLYHNLGWTNRRHHHAELELNIVTRGTGSYLLGSRKYQIRSGDLIWLFPAQEHVLFEESADFEMWIAVFKRRAVKRFAIDEFSAPLLKLTREGECCRRLTSQELSRMEAHCADLLAGARQPGFLNAGLSYLLLYAWQCFERAGTVPVRDVHPAVERAAHLLRDEDNTLNLDELARRSGLSAARLSRLFKQQTGFAMVDFRNRQRIDRFLDIYGNGQRQTMLDAALEAGFGSYPQFHRVFRRIMGCAPGEYRRGDAS</sequence>
<keyword evidence="2" id="KW-0238">DNA-binding</keyword>
<evidence type="ECO:0000313" key="6">
    <source>
        <dbReference type="Proteomes" id="UP000321820"/>
    </source>
</evidence>
<evidence type="ECO:0000256" key="3">
    <source>
        <dbReference type="ARBA" id="ARBA00023163"/>
    </source>
</evidence>
<evidence type="ECO:0000256" key="2">
    <source>
        <dbReference type="ARBA" id="ARBA00023125"/>
    </source>
</evidence>
<dbReference type="InterPro" id="IPR014710">
    <property type="entry name" value="RmlC-like_jellyroll"/>
</dbReference>
<dbReference type="Proteomes" id="UP000321820">
    <property type="component" value="Chromosome"/>
</dbReference>
<dbReference type="InterPro" id="IPR050204">
    <property type="entry name" value="AraC_XylS_family_regulators"/>
</dbReference>
<dbReference type="KEGG" id="talb:FTW19_09700"/>
<keyword evidence="1" id="KW-0805">Transcription regulation</keyword>
<dbReference type="PANTHER" id="PTHR46796">
    <property type="entry name" value="HTH-TYPE TRANSCRIPTIONAL ACTIVATOR RHAS-RELATED"/>
    <property type="match status" value="1"/>
</dbReference>
<dbReference type="InterPro" id="IPR009057">
    <property type="entry name" value="Homeodomain-like_sf"/>
</dbReference>
<dbReference type="SMART" id="SM00342">
    <property type="entry name" value="HTH_ARAC"/>
    <property type="match status" value="1"/>
</dbReference>
<gene>
    <name evidence="5" type="ORF">FTW19_09700</name>
</gene>
<dbReference type="AlphaFoldDB" id="A0A5B9E916"/>